<accession>A0ABX5YMB9</accession>
<evidence type="ECO:0000313" key="3">
    <source>
        <dbReference type="Proteomes" id="UP000322887"/>
    </source>
</evidence>
<reference evidence="2 3" key="1">
    <citation type="submission" date="2019-08" db="EMBL/GenBank/DDBJ databases">
        <title>Deep-cultivation of Planctomycetes and their phenomic and genomic characterization uncovers novel biology.</title>
        <authorList>
            <person name="Wiegand S."/>
            <person name="Jogler M."/>
            <person name="Boedeker C."/>
            <person name="Pinto D."/>
            <person name="Vollmers J."/>
            <person name="Rivas-Marin E."/>
            <person name="Kohn T."/>
            <person name="Peeters S.H."/>
            <person name="Heuer A."/>
            <person name="Rast P."/>
            <person name="Oberbeckmann S."/>
            <person name="Bunk B."/>
            <person name="Jeske O."/>
            <person name="Meyerdierks A."/>
            <person name="Storesund J.E."/>
            <person name="Kallscheuer N."/>
            <person name="Luecker S."/>
            <person name="Lage O.M."/>
            <person name="Pohl T."/>
            <person name="Merkel B.J."/>
            <person name="Hornburger P."/>
            <person name="Mueller R.-W."/>
            <person name="Bruemmer F."/>
            <person name="Labrenz M."/>
            <person name="Spormann A.M."/>
            <person name="Op den Camp H."/>
            <person name="Overmann J."/>
            <person name="Amann R."/>
            <person name="Jetten M.S.M."/>
            <person name="Mascher T."/>
            <person name="Medema M.H."/>
            <person name="Devos D.P."/>
            <person name="Kaster A.-K."/>
            <person name="Ovreas L."/>
            <person name="Rohde M."/>
            <person name="Galperin M.Y."/>
            <person name="Jogler C."/>
        </authorList>
    </citation>
    <scope>NUCLEOTIDE SEQUENCE [LARGE SCALE GENOMIC DNA]</scope>
    <source>
        <strain evidence="2 3">DSM 8797</strain>
    </source>
</reference>
<dbReference type="GeneID" id="98647169"/>
<gene>
    <name evidence="2" type="ORF">GmarT_26120</name>
</gene>
<keyword evidence="3" id="KW-1185">Reference proteome</keyword>
<proteinExistence type="predicted"/>
<feature type="domain" description="YopA central" evidence="1">
    <location>
        <begin position="112"/>
        <end position="245"/>
    </location>
</feature>
<evidence type="ECO:0000313" key="2">
    <source>
        <dbReference type="EMBL" id="QEG16745.1"/>
    </source>
</evidence>
<dbReference type="EMBL" id="CP042910">
    <property type="protein sequence ID" value="QEG16745.1"/>
    <property type="molecule type" value="Genomic_DNA"/>
</dbReference>
<organism evidence="2 3">
    <name type="scientific">Gimesia maris</name>
    <dbReference type="NCBI Taxonomy" id="122"/>
    <lineage>
        <taxon>Bacteria</taxon>
        <taxon>Pseudomonadati</taxon>
        <taxon>Planctomycetota</taxon>
        <taxon>Planctomycetia</taxon>
        <taxon>Planctomycetales</taxon>
        <taxon>Planctomycetaceae</taxon>
        <taxon>Gimesia</taxon>
    </lineage>
</organism>
<sequence>MCNKDSTPDRIKPFYTTQEPDQEILLIEEEATLKQTLEDSDQLVECTGTVRILQKWSPMGLYFEFPDINTHDFNYGEVEIVSNSFTTTGQIYYVLDNHIAGHIKNDIDIGTDHDLQYVTFHIPNYPDLYGGQSYHDKIDTQTVRWSEVVLEAEGFRIALQPIRDYLGLSQVARSSENIAITGVGQISRIDGKPFKKEKIKPLLNGIRIFLSFSFTNWTAPILVVGSNEVTPKSCEIWQNHSVDADSYLNGWLSSNRGHYLSTAFPGFMKLWANENWREPLELAVHWLIETSRRSGGIEAAIAVGQIPLEMLSCLVFVDDGKILESGEFGKLNAANQIQLLLAHCGIPSEPPSQLKSLSKLSKHLKPTTGPKLITNVRNAIIHPNESNRLAMSKWKNQFSIELEKLYWETNQLLKWYITLILLNRMGYSGQYVNRLIPFPIARYEDVPWNNSIEKAKI</sequence>
<dbReference type="InterPro" id="IPR058684">
    <property type="entry name" value="YopA_M"/>
</dbReference>
<dbReference type="Proteomes" id="UP000322887">
    <property type="component" value="Chromosome"/>
</dbReference>
<dbReference type="Pfam" id="PF26308">
    <property type="entry name" value="YopA_M"/>
    <property type="match status" value="1"/>
</dbReference>
<dbReference type="RefSeq" id="WP_002646158.1">
    <property type="nucleotide sequence ID" value="NZ_CP042910.1"/>
</dbReference>
<name>A0ABX5YMB9_9PLAN</name>
<evidence type="ECO:0000259" key="1">
    <source>
        <dbReference type="Pfam" id="PF26308"/>
    </source>
</evidence>
<protein>
    <recommendedName>
        <fullName evidence="1">YopA central domain-containing protein</fullName>
    </recommendedName>
</protein>